<comment type="caution">
    <text evidence="2">The sequence shown here is derived from an EMBL/GenBank/DDBJ whole genome shotgun (WGS) entry which is preliminary data.</text>
</comment>
<sequence>MKISRNSTSQLPVPTVEMTENDTSPQLQNDGIIREEYEGPVIDPRLEEESRWMTENLKGHREIVQVPPKRPAEPCGQLTVNLEEQSSYGEFDPGEEHNDETGRKPKKKTRLEKSHECKICQKKFNR</sequence>
<gene>
    <name evidence="2" type="ORF">CVT26_003237</name>
</gene>
<accession>A0A409Y5F4</accession>
<feature type="compositionally biased region" description="Polar residues" evidence="1">
    <location>
        <begin position="1"/>
        <end position="12"/>
    </location>
</feature>
<evidence type="ECO:0000256" key="1">
    <source>
        <dbReference type="SAM" id="MobiDB-lite"/>
    </source>
</evidence>
<evidence type="ECO:0000313" key="3">
    <source>
        <dbReference type="Proteomes" id="UP000284706"/>
    </source>
</evidence>
<dbReference type="AlphaFoldDB" id="A0A409Y5F4"/>
<protein>
    <submittedName>
        <fullName evidence="2">Uncharacterized protein</fullName>
    </submittedName>
</protein>
<reference evidence="2 3" key="1">
    <citation type="journal article" date="2018" name="Evol. Lett.">
        <title>Horizontal gene cluster transfer increased hallucinogenic mushroom diversity.</title>
        <authorList>
            <person name="Reynolds H.T."/>
            <person name="Vijayakumar V."/>
            <person name="Gluck-Thaler E."/>
            <person name="Korotkin H.B."/>
            <person name="Matheny P.B."/>
            <person name="Slot J.C."/>
        </authorList>
    </citation>
    <scope>NUCLEOTIDE SEQUENCE [LARGE SCALE GENOMIC DNA]</scope>
    <source>
        <strain evidence="2 3">SRW20</strain>
    </source>
</reference>
<dbReference type="InParanoid" id="A0A409Y5F4"/>
<organism evidence="2 3">
    <name type="scientific">Gymnopilus dilepis</name>
    <dbReference type="NCBI Taxonomy" id="231916"/>
    <lineage>
        <taxon>Eukaryota</taxon>
        <taxon>Fungi</taxon>
        <taxon>Dikarya</taxon>
        <taxon>Basidiomycota</taxon>
        <taxon>Agaricomycotina</taxon>
        <taxon>Agaricomycetes</taxon>
        <taxon>Agaricomycetidae</taxon>
        <taxon>Agaricales</taxon>
        <taxon>Agaricineae</taxon>
        <taxon>Hymenogastraceae</taxon>
        <taxon>Gymnopilus</taxon>
    </lineage>
</organism>
<dbReference type="EMBL" id="NHYE01001141">
    <property type="protein sequence ID" value="PPQ98191.1"/>
    <property type="molecule type" value="Genomic_DNA"/>
</dbReference>
<evidence type="ECO:0000313" key="2">
    <source>
        <dbReference type="EMBL" id="PPQ98191.1"/>
    </source>
</evidence>
<keyword evidence="3" id="KW-1185">Reference proteome</keyword>
<name>A0A409Y5F4_9AGAR</name>
<proteinExistence type="predicted"/>
<feature type="region of interest" description="Disordered" evidence="1">
    <location>
        <begin position="66"/>
        <end position="113"/>
    </location>
</feature>
<dbReference type="Proteomes" id="UP000284706">
    <property type="component" value="Unassembled WGS sequence"/>
</dbReference>
<feature type="compositionally biased region" description="Basic and acidic residues" evidence="1">
    <location>
        <begin position="94"/>
        <end position="103"/>
    </location>
</feature>
<feature type="region of interest" description="Disordered" evidence="1">
    <location>
        <begin position="1"/>
        <end position="39"/>
    </location>
</feature>
<feature type="compositionally biased region" description="Polar residues" evidence="1">
    <location>
        <begin position="78"/>
        <end position="88"/>
    </location>
</feature>